<dbReference type="Proteomes" id="UP000030151">
    <property type="component" value="Unassembled WGS sequence"/>
</dbReference>
<accession>A0A0A1V2C9</accession>
<sequence>MSTPDDGLDGPKRSWPSQPSGRRQIKRSLTELASPGKLHRRPHLYRQQGSQSEEKDKPPLSPAILAAQGRHSLDIPPSTTTTTPFMSPNPSRRASILGPRGERNGESREKREKMGIKTQLAQEKASIRTEGLKQSLMDLNSFSTTMTKRLDDTYYSVLEKMSTLQNTVFALKDLAGNSHDLCESFDKDARDLESDIIRQLSAAGQFEEQQRRISSLQKRIHRGRDQIQTLASRVDVVQTRVERWEQADRRWQEKTRKKLKIIWSATTVLALVMVAFIVGMKYANVEGQGGMRWNASMSPNVPPWLTTLSSHQSESTEESGRRLLWKAPLGDDARLRAFDEL</sequence>
<comment type="caution">
    <text evidence="3">The sequence shown here is derived from an EMBL/GenBank/DDBJ whole genome shotgun (WGS) entry which is preliminary data.</text>
</comment>
<evidence type="ECO:0008006" key="5">
    <source>
        <dbReference type="Google" id="ProtNLM"/>
    </source>
</evidence>
<evidence type="ECO:0000256" key="1">
    <source>
        <dbReference type="SAM" id="MobiDB-lite"/>
    </source>
</evidence>
<dbReference type="AlphaFoldDB" id="A0A0A1V2C9"/>
<protein>
    <recommendedName>
        <fullName evidence="5">Septum formation initiator domain-containing protein</fullName>
    </recommendedName>
</protein>
<name>A0A0A1V2C9_9HYPO</name>
<dbReference type="OrthoDB" id="5419542at2759"/>
<keyword evidence="2" id="KW-0472">Membrane</keyword>
<feature type="compositionally biased region" description="Basic and acidic residues" evidence="1">
    <location>
        <begin position="100"/>
        <end position="114"/>
    </location>
</feature>
<dbReference type="eggNOG" id="ENOG502S40Z">
    <property type="taxonomic scope" value="Eukaryota"/>
</dbReference>
<dbReference type="HOGENOM" id="CLU_052208_0_0_1"/>
<feature type="compositionally biased region" description="Low complexity" evidence="1">
    <location>
        <begin position="76"/>
        <end position="91"/>
    </location>
</feature>
<evidence type="ECO:0000313" key="3">
    <source>
        <dbReference type="EMBL" id="EXV04329.1"/>
    </source>
</evidence>
<organism evidence="3 4">
    <name type="scientific">Metarhizium robertsii</name>
    <dbReference type="NCBI Taxonomy" id="568076"/>
    <lineage>
        <taxon>Eukaryota</taxon>
        <taxon>Fungi</taxon>
        <taxon>Dikarya</taxon>
        <taxon>Ascomycota</taxon>
        <taxon>Pezizomycotina</taxon>
        <taxon>Sordariomycetes</taxon>
        <taxon>Hypocreomycetidae</taxon>
        <taxon>Hypocreales</taxon>
        <taxon>Clavicipitaceae</taxon>
        <taxon>Metarhizium</taxon>
    </lineage>
</organism>
<reference evidence="3 4" key="1">
    <citation type="submission" date="2014-02" db="EMBL/GenBank/DDBJ databases">
        <title>The genome sequence of the entomopathogenic fungus Metarhizium robertsii ARSEF 2575.</title>
        <authorList>
            <person name="Giuliano Garisto Donzelli B."/>
            <person name="Roe B.A."/>
            <person name="Macmil S.L."/>
            <person name="Krasnoff S.B."/>
            <person name="Gibson D.M."/>
        </authorList>
    </citation>
    <scope>NUCLEOTIDE SEQUENCE [LARGE SCALE GENOMIC DNA]</scope>
    <source>
        <strain evidence="3 4">ARSEF 2575</strain>
    </source>
</reference>
<dbReference type="EMBL" id="JELW01000002">
    <property type="protein sequence ID" value="EXV04329.1"/>
    <property type="molecule type" value="Genomic_DNA"/>
</dbReference>
<evidence type="ECO:0000313" key="4">
    <source>
        <dbReference type="Proteomes" id="UP000030151"/>
    </source>
</evidence>
<proteinExistence type="predicted"/>
<feature type="region of interest" description="Disordered" evidence="1">
    <location>
        <begin position="1"/>
        <end position="114"/>
    </location>
</feature>
<gene>
    <name evidence="3" type="ORF">X797_002001</name>
</gene>
<evidence type="ECO:0000256" key="2">
    <source>
        <dbReference type="SAM" id="Phobius"/>
    </source>
</evidence>
<keyword evidence="2" id="KW-0812">Transmembrane</keyword>
<feature type="transmembrane region" description="Helical" evidence="2">
    <location>
        <begin position="261"/>
        <end position="283"/>
    </location>
</feature>
<keyword evidence="2" id="KW-1133">Transmembrane helix</keyword>